<reference evidence="2" key="1">
    <citation type="journal article" date="2014" name="Genome Biol.">
        <title>Genome analysis of a major urban malaria vector mosquito, Anopheles stephensi.</title>
        <authorList>
            <person name="Jiang X."/>
            <person name="Peery A."/>
            <person name="Hall A.B."/>
            <person name="Sharma A."/>
            <person name="Chen X.G."/>
            <person name="Waterhouse R.M."/>
            <person name="Komissarov A."/>
            <person name="Riehle M.M."/>
            <person name="Shouche Y."/>
            <person name="Sharakhova M.V."/>
            <person name="Lawson D."/>
            <person name="Pakpour N."/>
            <person name="Arensburger P."/>
            <person name="Davidson V.L."/>
            <person name="Eiglmeier K."/>
            <person name="Emrich S."/>
            <person name="George P."/>
            <person name="Kennedy R.C."/>
            <person name="Mane S.P."/>
            <person name="Maslen G."/>
            <person name="Oringanje C."/>
            <person name="Qi Y."/>
            <person name="Settlage R."/>
            <person name="Tojo M."/>
            <person name="Tubio J.M."/>
            <person name="Unger M.F."/>
            <person name="Wang B."/>
            <person name="Vernick K.D."/>
            <person name="Ribeiro J.M."/>
            <person name="James A.A."/>
            <person name="Michel K."/>
            <person name="Riehle M.A."/>
            <person name="Luckhart S."/>
            <person name="Sharakhov I.V."/>
            <person name="Tu Z."/>
        </authorList>
    </citation>
    <scope>NUCLEOTIDE SEQUENCE [LARGE SCALE GENOMIC DNA]</scope>
    <source>
        <strain evidence="2">Indian</strain>
    </source>
</reference>
<dbReference type="AlphaFoldDB" id="A0A182YCQ1"/>
<sequence>MDVSKLTTDQPNHPVNSHSTFFAVLHGGVSVLGQICQRRRIVKFFLERFQDPIASNAEDKNVCIAQSGHDRDGTVADRVALGLGFAAAQQSARVRLRAQRFAGCHCSESIVAAYDE</sequence>
<reference evidence="1" key="2">
    <citation type="submission" date="2020-05" db="UniProtKB">
        <authorList>
            <consortium name="EnsemblMetazoa"/>
        </authorList>
    </citation>
    <scope>IDENTIFICATION</scope>
    <source>
        <strain evidence="1">Indian</strain>
    </source>
</reference>
<evidence type="ECO:0000313" key="2">
    <source>
        <dbReference type="Proteomes" id="UP000076408"/>
    </source>
</evidence>
<name>A0A182YCQ1_ANOST</name>
<keyword evidence="2" id="KW-1185">Reference proteome</keyword>
<accession>A0A182YCQ1</accession>
<dbReference type="Proteomes" id="UP000076408">
    <property type="component" value="Unassembled WGS sequence"/>
</dbReference>
<dbReference type="VEuPathDB" id="VectorBase:ASTEI06237"/>
<evidence type="ECO:0000313" key="1">
    <source>
        <dbReference type="EnsemblMetazoa" id="ASTEI06237-PA"/>
    </source>
</evidence>
<proteinExistence type="predicted"/>
<organism evidence="1 2">
    <name type="scientific">Anopheles stephensi</name>
    <name type="common">Indo-Pakistan malaria mosquito</name>
    <dbReference type="NCBI Taxonomy" id="30069"/>
    <lineage>
        <taxon>Eukaryota</taxon>
        <taxon>Metazoa</taxon>
        <taxon>Ecdysozoa</taxon>
        <taxon>Arthropoda</taxon>
        <taxon>Hexapoda</taxon>
        <taxon>Insecta</taxon>
        <taxon>Pterygota</taxon>
        <taxon>Neoptera</taxon>
        <taxon>Endopterygota</taxon>
        <taxon>Diptera</taxon>
        <taxon>Nematocera</taxon>
        <taxon>Culicoidea</taxon>
        <taxon>Culicidae</taxon>
        <taxon>Anophelinae</taxon>
        <taxon>Anopheles</taxon>
    </lineage>
</organism>
<dbReference type="EnsemblMetazoa" id="ASTEI06237-RA">
    <property type="protein sequence ID" value="ASTEI06237-PA"/>
    <property type="gene ID" value="ASTEI06237"/>
</dbReference>
<protein>
    <submittedName>
        <fullName evidence="1">Uncharacterized protein</fullName>
    </submittedName>
</protein>